<comment type="caution">
    <text evidence="7">The sequence shown here is derived from an EMBL/GenBank/DDBJ whole genome shotgun (WGS) entry which is preliminary data.</text>
</comment>
<dbReference type="GO" id="GO:0003677">
    <property type="term" value="F:DNA binding"/>
    <property type="evidence" value="ECO:0007669"/>
    <property type="project" value="UniProtKB-KW"/>
</dbReference>
<keyword evidence="1" id="KW-0678">Repressor</keyword>
<keyword evidence="5" id="KW-0175">Coiled coil</keyword>
<dbReference type="PANTHER" id="PTHR30204:SF69">
    <property type="entry name" value="MERR-FAMILY TRANSCRIPTIONAL REGULATOR"/>
    <property type="match status" value="1"/>
</dbReference>
<dbReference type="InterPro" id="IPR011256">
    <property type="entry name" value="Reg_factor_effector_dom_sf"/>
</dbReference>
<evidence type="ECO:0000256" key="2">
    <source>
        <dbReference type="ARBA" id="ARBA00023015"/>
    </source>
</evidence>
<evidence type="ECO:0000313" key="7">
    <source>
        <dbReference type="EMBL" id="POR04688.1"/>
    </source>
</evidence>
<feature type="domain" description="HTH merR-type" evidence="6">
    <location>
        <begin position="3"/>
        <end position="73"/>
    </location>
</feature>
<evidence type="ECO:0000256" key="5">
    <source>
        <dbReference type="SAM" id="Coils"/>
    </source>
</evidence>
<keyword evidence="8" id="KW-1185">Reference proteome</keyword>
<evidence type="ECO:0000256" key="1">
    <source>
        <dbReference type="ARBA" id="ARBA00022491"/>
    </source>
</evidence>
<evidence type="ECO:0000256" key="4">
    <source>
        <dbReference type="ARBA" id="ARBA00023163"/>
    </source>
</evidence>
<keyword evidence="2" id="KW-0805">Transcription regulation</keyword>
<evidence type="ECO:0000259" key="6">
    <source>
        <dbReference type="PROSITE" id="PS50937"/>
    </source>
</evidence>
<dbReference type="SMART" id="SM00422">
    <property type="entry name" value="HTH_MERR"/>
    <property type="match status" value="1"/>
</dbReference>
<dbReference type="InterPro" id="IPR009061">
    <property type="entry name" value="DNA-bd_dom_put_sf"/>
</dbReference>
<evidence type="ECO:0000256" key="3">
    <source>
        <dbReference type="ARBA" id="ARBA00023125"/>
    </source>
</evidence>
<dbReference type="Proteomes" id="UP000237350">
    <property type="component" value="Unassembled WGS sequence"/>
</dbReference>
<organism evidence="7 8">
    <name type="scientific">Alkalispirochaeta sphaeroplastigenens</name>
    <dbReference type="NCBI Taxonomy" id="1187066"/>
    <lineage>
        <taxon>Bacteria</taxon>
        <taxon>Pseudomonadati</taxon>
        <taxon>Spirochaetota</taxon>
        <taxon>Spirochaetia</taxon>
        <taxon>Spirochaetales</taxon>
        <taxon>Spirochaetaceae</taxon>
        <taxon>Alkalispirochaeta</taxon>
    </lineage>
</organism>
<dbReference type="Gene3D" id="3.20.80.10">
    <property type="entry name" value="Regulatory factor, effector binding domain"/>
    <property type="match status" value="1"/>
</dbReference>
<evidence type="ECO:0000313" key="8">
    <source>
        <dbReference type="Proteomes" id="UP000237350"/>
    </source>
</evidence>
<dbReference type="RefSeq" id="WP_018527477.1">
    <property type="nucleotide sequence ID" value="NZ_LPWH01000009.1"/>
</dbReference>
<dbReference type="SUPFAM" id="SSF46955">
    <property type="entry name" value="Putative DNA-binding domain"/>
    <property type="match status" value="1"/>
</dbReference>
<gene>
    <name evidence="7" type="ORF">AU468_02960</name>
</gene>
<sequence>MNLLRVGDMARINSISAQTLRYYEKLGLLTPELVDPANGYRYYSIKQSARLDMIQHMKSLGMNLTEIQEQLEKKDPAVIQDLLERQCRNLSHQIRQLQTTKKAVLRELENLRRYRSGPGDGTIILEYLPERTIYRYDGGLNIYDYGIETYEYILRELKSHILLKKLPLVYFCNVGSILRRERLERGEFVSTEIFLFVDTPFPETHRLETIPAGTFLCIYCDSFHKERAYAGKLLQALEEQKGRIAGDYLCEVVAELPVFEQEERQMFIKLQIPVELRK</sequence>
<reference evidence="8" key="1">
    <citation type="submission" date="2015-12" db="EMBL/GenBank/DDBJ databases">
        <authorList>
            <person name="Lodha T.D."/>
            <person name="Chintalapati S."/>
            <person name="Chintalapati V.R."/>
            <person name="Sravanthi T."/>
        </authorList>
    </citation>
    <scope>NUCLEOTIDE SEQUENCE [LARGE SCALE GENOMIC DNA]</scope>
    <source>
        <strain evidence="8">JC133</strain>
    </source>
</reference>
<keyword evidence="4" id="KW-0804">Transcription</keyword>
<dbReference type="PANTHER" id="PTHR30204">
    <property type="entry name" value="REDOX-CYCLING DRUG-SENSING TRANSCRIPTIONAL ACTIVATOR SOXR"/>
    <property type="match status" value="1"/>
</dbReference>
<dbReference type="InterPro" id="IPR000551">
    <property type="entry name" value="MerR-type_HTH_dom"/>
</dbReference>
<dbReference type="AlphaFoldDB" id="A0A2S4JYU2"/>
<dbReference type="OrthoDB" id="9773308at2"/>
<dbReference type="Pfam" id="PF13411">
    <property type="entry name" value="MerR_1"/>
    <property type="match status" value="1"/>
</dbReference>
<protein>
    <submittedName>
        <fullName evidence="7">MerR family transcriptional regulator</fullName>
    </submittedName>
</protein>
<name>A0A2S4JYU2_9SPIO</name>
<dbReference type="Gene3D" id="1.10.1660.10">
    <property type="match status" value="1"/>
</dbReference>
<dbReference type="GO" id="GO:0003700">
    <property type="term" value="F:DNA-binding transcription factor activity"/>
    <property type="evidence" value="ECO:0007669"/>
    <property type="project" value="InterPro"/>
</dbReference>
<feature type="coiled-coil region" evidence="5">
    <location>
        <begin position="80"/>
        <end position="114"/>
    </location>
</feature>
<dbReference type="PROSITE" id="PS50937">
    <property type="entry name" value="HTH_MERR_2"/>
    <property type="match status" value="1"/>
</dbReference>
<dbReference type="SUPFAM" id="SSF55136">
    <property type="entry name" value="Probable bacterial effector-binding domain"/>
    <property type="match status" value="1"/>
</dbReference>
<dbReference type="InterPro" id="IPR047057">
    <property type="entry name" value="MerR_fam"/>
</dbReference>
<dbReference type="EMBL" id="LPWH01000009">
    <property type="protein sequence ID" value="POR04688.1"/>
    <property type="molecule type" value="Genomic_DNA"/>
</dbReference>
<keyword evidence="3" id="KW-0238">DNA-binding</keyword>
<accession>A0A2S4JYU2</accession>
<proteinExistence type="predicted"/>